<gene>
    <name evidence="3" type="ORF">LITE_LOCUS15097</name>
</gene>
<reference evidence="3" key="1">
    <citation type="submission" date="2022-08" db="EMBL/GenBank/DDBJ databases">
        <authorList>
            <person name="Gutierrez-Valencia J."/>
        </authorList>
    </citation>
    <scope>NUCLEOTIDE SEQUENCE</scope>
</reference>
<feature type="compositionally biased region" description="Basic residues" evidence="1">
    <location>
        <begin position="50"/>
        <end position="60"/>
    </location>
</feature>
<dbReference type="Proteomes" id="UP001154282">
    <property type="component" value="Unassembled WGS sequence"/>
</dbReference>
<sequence>MWGQVQELLSEMAMVEEEIVWLERKVGELKLGLYNDRKLAKERKSQLKQQQRRQKTKHQKNYLPLPPPAPPCAPVGDRSVINGDLYQVSKSQRHAGGFRRERFKFRRASAGSAEELFCILPTAAAASPSTPLVKIPKAEKPKKQHRRRSIMQKEPKMQREVVCYEKPNELSEELTRSLIGIFLDLNQTSAVEETGDSAIVPKHSIISHRTNSKGPKAAISSSFNCKQPSPCVSSPFNGSPSSNIDPYGIMPDEDSGGIRDIGPYKNFIQIGNSSLDISSRFKQTSPAAEKLRDLVQKLGNVDLTFLTYKQKLAFWINIYNSCISRTWTAFLTGETVGNHEQGIHVKQAMMSITLTKGPVDDKEMLLRHTYGVGYPEPNVTFALCRGNWSSPALRVYTADQVVNELGRAKAEYLEASVGVVRSKRKIVVPKLLQWHMRDFADDMDSLLEWIYSQLSRSGSLKRLMMECLNGGTKSPATKMVEIQPYEYGFRYLLPF</sequence>
<dbReference type="Pfam" id="PF04784">
    <property type="entry name" value="DUF547"/>
    <property type="match status" value="1"/>
</dbReference>
<comment type="caution">
    <text evidence="3">The sequence shown here is derived from an EMBL/GenBank/DDBJ whole genome shotgun (WGS) entry which is preliminary data.</text>
</comment>
<organism evidence="3 4">
    <name type="scientific">Linum tenue</name>
    <dbReference type="NCBI Taxonomy" id="586396"/>
    <lineage>
        <taxon>Eukaryota</taxon>
        <taxon>Viridiplantae</taxon>
        <taxon>Streptophyta</taxon>
        <taxon>Embryophyta</taxon>
        <taxon>Tracheophyta</taxon>
        <taxon>Spermatophyta</taxon>
        <taxon>Magnoliopsida</taxon>
        <taxon>eudicotyledons</taxon>
        <taxon>Gunneridae</taxon>
        <taxon>Pentapetalae</taxon>
        <taxon>rosids</taxon>
        <taxon>fabids</taxon>
        <taxon>Malpighiales</taxon>
        <taxon>Linaceae</taxon>
        <taxon>Linum</taxon>
    </lineage>
</organism>
<proteinExistence type="predicted"/>
<feature type="region of interest" description="Disordered" evidence="1">
    <location>
        <begin position="46"/>
        <end position="70"/>
    </location>
</feature>
<dbReference type="PANTHER" id="PTHR46248">
    <property type="entry name" value="EXPRESSED PROTEIN"/>
    <property type="match status" value="1"/>
</dbReference>
<dbReference type="InterPro" id="IPR006869">
    <property type="entry name" value="DUF547"/>
</dbReference>
<protein>
    <recommendedName>
        <fullName evidence="2">DUF547 domain-containing protein</fullName>
    </recommendedName>
</protein>
<dbReference type="PANTHER" id="PTHR46248:SF4">
    <property type="entry name" value="OS01G0147800 PROTEIN"/>
    <property type="match status" value="1"/>
</dbReference>
<evidence type="ECO:0000313" key="3">
    <source>
        <dbReference type="EMBL" id="CAI0411290.1"/>
    </source>
</evidence>
<keyword evidence="4" id="KW-1185">Reference proteome</keyword>
<accession>A0AAV0JMV4</accession>
<dbReference type="EMBL" id="CAMGYJ010000005">
    <property type="protein sequence ID" value="CAI0411290.1"/>
    <property type="molecule type" value="Genomic_DNA"/>
</dbReference>
<feature type="domain" description="DUF547" evidence="2">
    <location>
        <begin position="305"/>
        <end position="413"/>
    </location>
</feature>
<evidence type="ECO:0000313" key="4">
    <source>
        <dbReference type="Proteomes" id="UP001154282"/>
    </source>
</evidence>
<name>A0AAV0JMV4_9ROSI</name>
<evidence type="ECO:0000259" key="2">
    <source>
        <dbReference type="Pfam" id="PF04784"/>
    </source>
</evidence>
<dbReference type="AlphaFoldDB" id="A0AAV0JMV4"/>
<evidence type="ECO:0000256" key="1">
    <source>
        <dbReference type="SAM" id="MobiDB-lite"/>
    </source>
</evidence>